<proteinExistence type="predicted"/>
<evidence type="ECO:0000256" key="1">
    <source>
        <dbReference type="SAM" id="MobiDB-lite"/>
    </source>
</evidence>
<dbReference type="EMBL" id="LVLJ01000377">
    <property type="protein sequence ID" value="OAE34597.1"/>
    <property type="molecule type" value="Genomic_DNA"/>
</dbReference>
<reference evidence="2" key="1">
    <citation type="submission" date="2016-03" db="EMBL/GenBank/DDBJ databases">
        <title>Mechanisms controlling the formation of the plant cell surface in tip-growing cells are functionally conserved among land plants.</title>
        <authorList>
            <person name="Honkanen S."/>
            <person name="Jones V.A."/>
            <person name="Morieri G."/>
            <person name="Champion C."/>
            <person name="Hetherington A.J."/>
            <person name="Kelly S."/>
            <person name="Saint-Marcoux D."/>
            <person name="Proust H."/>
            <person name="Prescott H."/>
            <person name="Dolan L."/>
        </authorList>
    </citation>
    <scope>NUCLEOTIDE SEQUENCE [LARGE SCALE GENOMIC DNA]</scope>
    <source>
        <tissue evidence="2">Whole gametophyte</tissue>
    </source>
</reference>
<evidence type="ECO:0000313" key="2">
    <source>
        <dbReference type="EMBL" id="OAE34597.1"/>
    </source>
</evidence>
<keyword evidence="3" id="KW-1185">Reference proteome</keyword>
<dbReference type="AlphaFoldDB" id="A0A176WN99"/>
<protein>
    <submittedName>
        <fullName evidence="2">Uncharacterized protein</fullName>
    </submittedName>
</protein>
<evidence type="ECO:0000313" key="3">
    <source>
        <dbReference type="Proteomes" id="UP000077202"/>
    </source>
</evidence>
<name>A0A176WN99_MARPO</name>
<accession>A0A176WN99</accession>
<gene>
    <name evidence="2" type="ORF">AXG93_167s1080</name>
</gene>
<sequence>MWKCKIAEAAMGRAEEILLTALKMLEVGLSTYRGELIFSSDSFCERLELDGDESLDANEVDKDQEYTQLALLLRRAYKLGDGLERRPHKRRMLQEVAISKTIDHRARIRILRSVLTKLRSANVRARTKMKARRLLIDDNSSIKGFVTSSQVSKKAKEKEADAEIENSNRNPEPSGSHHCVHAFGEQEFRGIGGVIRHRGGTHFAGGVRGSCSGRSGENCHGAMAGFFASDVYGNHHEGEPRRSFDLRDSVGGRESTLQNRLEAFRVAFNDESRPVDELTADLMKRDQTHAAELAAKAKELAECEVARSLELEQMEKLKADCNEMRSLRSAAEEQLVVVEAKLLEVD</sequence>
<feature type="region of interest" description="Disordered" evidence="1">
    <location>
        <begin position="148"/>
        <end position="177"/>
    </location>
</feature>
<dbReference type="Proteomes" id="UP000077202">
    <property type="component" value="Unassembled WGS sequence"/>
</dbReference>
<organism evidence="2 3">
    <name type="scientific">Marchantia polymorpha subsp. ruderalis</name>
    <dbReference type="NCBI Taxonomy" id="1480154"/>
    <lineage>
        <taxon>Eukaryota</taxon>
        <taxon>Viridiplantae</taxon>
        <taxon>Streptophyta</taxon>
        <taxon>Embryophyta</taxon>
        <taxon>Marchantiophyta</taxon>
        <taxon>Marchantiopsida</taxon>
        <taxon>Marchantiidae</taxon>
        <taxon>Marchantiales</taxon>
        <taxon>Marchantiaceae</taxon>
        <taxon>Marchantia</taxon>
    </lineage>
</organism>
<comment type="caution">
    <text evidence="2">The sequence shown here is derived from an EMBL/GenBank/DDBJ whole genome shotgun (WGS) entry which is preliminary data.</text>
</comment>